<evidence type="ECO:0000256" key="1">
    <source>
        <dbReference type="SAM" id="MobiDB-lite"/>
    </source>
</evidence>
<dbReference type="PANTHER" id="PTHR12419:SF10">
    <property type="entry name" value="DEUBIQUITINASE OTUD6B"/>
    <property type="match status" value="1"/>
</dbReference>
<protein>
    <recommendedName>
        <fullName evidence="2">OTU domain-containing protein</fullName>
    </recommendedName>
</protein>
<dbReference type="InterPro" id="IPR038765">
    <property type="entry name" value="Papain-like_cys_pep_sf"/>
</dbReference>
<dbReference type="SUPFAM" id="SSF54001">
    <property type="entry name" value="Cysteine proteinases"/>
    <property type="match status" value="1"/>
</dbReference>
<name>A0AAW0YTS3_9TREE</name>
<dbReference type="EMBL" id="JBCAWK010000012">
    <property type="protein sequence ID" value="KAK8845333.1"/>
    <property type="molecule type" value="Genomic_DNA"/>
</dbReference>
<feature type="domain" description="OTU" evidence="2">
    <location>
        <begin position="215"/>
        <end position="381"/>
    </location>
</feature>
<evidence type="ECO:0000313" key="3">
    <source>
        <dbReference type="EMBL" id="KAK8845333.1"/>
    </source>
</evidence>
<feature type="compositionally biased region" description="Pro residues" evidence="1">
    <location>
        <begin position="35"/>
        <end position="50"/>
    </location>
</feature>
<comment type="caution">
    <text evidence="3">The sequence shown here is derived from an EMBL/GenBank/DDBJ whole genome shotgun (WGS) entry which is preliminary data.</text>
</comment>
<dbReference type="Pfam" id="PF02338">
    <property type="entry name" value="OTU"/>
    <property type="match status" value="1"/>
</dbReference>
<dbReference type="PROSITE" id="PS50802">
    <property type="entry name" value="OTU"/>
    <property type="match status" value="1"/>
</dbReference>
<dbReference type="GO" id="GO:0016579">
    <property type="term" value="P:protein deubiquitination"/>
    <property type="evidence" value="ECO:0007669"/>
    <property type="project" value="TreeGrafter"/>
</dbReference>
<accession>A0AAW0YTS3</accession>
<gene>
    <name evidence="3" type="ORF">IAR55_006046</name>
</gene>
<feature type="compositionally biased region" description="Low complexity" evidence="1">
    <location>
        <begin position="14"/>
        <end position="34"/>
    </location>
</feature>
<evidence type="ECO:0000313" key="4">
    <source>
        <dbReference type="Proteomes" id="UP001388673"/>
    </source>
</evidence>
<dbReference type="GO" id="GO:0004843">
    <property type="term" value="F:cysteine-type deubiquitinase activity"/>
    <property type="evidence" value="ECO:0007669"/>
    <property type="project" value="TreeGrafter"/>
</dbReference>
<feature type="compositionally biased region" description="Basic residues" evidence="1">
    <location>
        <begin position="1"/>
        <end position="10"/>
    </location>
</feature>
<evidence type="ECO:0000259" key="2">
    <source>
        <dbReference type="PROSITE" id="PS50802"/>
    </source>
</evidence>
<dbReference type="AlphaFoldDB" id="A0AAW0YTS3"/>
<dbReference type="FunFam" id="3.90.70.80:FF:000025">
    <property type="entry name" value="Unplaced genomic scaffold supercont1.1, whole genome shotgun sequence"/>
    <property type="match status" value="1"/>
</dbReference>
<sequence length="382" mass="40293">MPGSKRRALKKLLSPSSSPSSMTSTSTPSISSSLPPAPVPSTPMSPPPQLDVPVVSLNNNNPTGDSFGDGSGISVSPQVLHENAVLEQMHEREKEIGQSNASDIKPSPTPSSTSLSPLQNGTPSTRMTAEDLAGVTNGDSAAGGAGGGMYGNGLGGAGGKKKKSSRQKFEERQARKQEALINSAPPSDPNWTALLEKERQEEIHVIGNACTVMGREIYEIAPDGHCMYSAIADQLGQIGVLPSHEASTYQTTRSKAASFMLAHPDEFMPFLPSITGEDSAGATDDGMMTEKGFKKYCQLVAETGEWGGEPEIQALSRAFDVPIHVFQRGPPTVVSHGGGDDAFGGAMTPEQSAAAGEKVVRISYHKRMYGLGEHYNSLRKAQ</sequence>
<dbReference type="Gene3D" id="3.90.70.80">
    <property type="match status" value="1"/>
</dbReference>
<organism evidence="3 4">
    <name type="scientific">Kwoniella newhampshirensis</name>
    <dbReference type="NCBI Taxonomy" id="1651941"/>
    <lineage>
        <taxon>Eukaryota</taxon>
        <taxon>Fungi</taxon>
        <taxon>Dikarya</taxon>
        <taxon>Basidiomycota</taxon>
        <taxon>Agaricomycotina</taxon>
        <taxon>Tremellomycetes</taxon>
        <taxon>Tremellales</taxon>
        <taxon>Cryptococcaceae</taxon>
        <taxon>Kwoniella</taxon>
    </lineage>
</organism>
<keyword evidence="4" id="KW-1185">Reference proteome</keyword>
<dbReference type="RefSeq" id="XP_066800141.1">
    <property type="nucleotide sequence ID" value="XM_066949133.1"/>
</dbReference>
<dbReference type="GeneID" id="92183304"/>
<dbReference type="CDD" id="cd22748">
    <property type="entry name" value="OTU_OTUD6-like"/>
    <property type="match status" value="1"/>
</dbReference>
<proteinExistence type="predicted"/>
<dbReference type="InterPro" id="IPR050704">
    <property type="entry name" value="Peptidase_C85-like"/>
</dbReference>
<feature type="region of interest" description="Disordered" evidence="1">
    <location>
        <begin position="1"/>
        <end position="127"/>
    </location>
</feature>
<reference evidence="3 4" key="1">
    <citation type="journal article" date="2024" name="bioRxiv">
        <title>Comparative genomics of Cryptococcus and Kwoniella reveals pathogenesis evolution and contrasting karyotype dynamics via intercentromeric recombination or chromosome fusion.</title>
        <authorList>
            <person name="Coelho M.A."/>
            <person name="David-Palma M."/>
            <person name="Shea T."/>
            <person name="Bowers K."/>
            <person name="McGinley-Smith S."/>
            <person name="Mohammad A.W."/>
            <person name="Gnirke A."/>
            <person name="Yurkov A.M."/>
            <person name="Nowrousian M."/>
            <person name="Sun S."/>
            <person name="Cuomo C.A."/>
            <person name="Heitman J."/>
        </authorList>
    </citation>
    <scope>NUCLEOTIDE SEQUENCE [LARGE SCALE GENOMIC DNA]</scope>
    <source>
        <strain evidence="3 4">CBS 13917</strain>
    </source>
</reference>
<dbReference type="InterPro" id="IPR003323">
    <property type="entry name" value="OTU_dom"/>
</dbReference>
<dbReference type="KEGG" id="kne:92183304"/>
<dbReference type="PANTHER" id="PTHR12419">
    <property type="entry name" value="OTU DOMAIN CONTAINING PROTEIN"/>
    <property type="match status" value="1"/>
</dbReference>
<dbReference type="Proteomes" id="UP001388673">
    <property type="component" value="Unassembled WGS sequence"/>
</dbReference>